<proteinExistence type="predicted"/>
<keyword evidence="4" id="KW-0677">Repeat</keyword>
<dbReference type="AlphaFoldDB" id="A0A401P7V3"/>
<accession>A0A401P7V3</accession>
<comment type="caution">
    <text evidence="9">The sequence shown here is derived from an EMBL/GenBank/DDBJ whole genome shotgun (WGS) entry which is preliminary data.</text>
</comment>
<protein>
    <recommendedName>
        <fullName evidence="8">NACHT domain-containing protein</fullName>
    </recommendedName>
</protein>
<dbReference type="InterPro" id="IPR032675">
    <property type="entry name" value="LRR_dom_sf"/>
</dbReference>
<dbReference type="STRING" id="75743.A0A401P7V3"/>
<feature type="domain" description="NACHT" evidence="8">
    <location>
        <begin position="156"/>
        <end position="291"/>
    </location>
</feature>
<keyword evidence="3" id="KW-0433">Leucine-rich repeat</keyword>
<dbReference type="Pfam" id="PF14484">
    <property type="entry name" value="FISNA"/>
    <property type="match status" value="1"/>
</dbReference>
<evidence type="ECO:0000313" key="9">
    <source>
        <dbReference type="EMBL" id="GCB69150.1"/>
    </source>
</evidence>
<dbReference type="InterPro" id="IPR001611">
    <property type="entry name" value="Leu-rich_rpt"/>
</dbReference>
<dbReference type="GO" id="GO:0005737">
    <property type="term" value="C:cytoplasm"/>
    <property type="evidence" value="ECO:0007669"/>
    <property type="project" value="UniProtKB-SubCell"/>
</dbReference>
<dbReference type="PANTHER" id="PTHR24106">
    <property type="entry name" value="NACHT, LRR AND CARD DOMAINS-CONTAINING"/>
    <property type="match status" value="1"/>
</dbReference>
<evidence type="ECO:0000256" key="1">
    <source>
        <dbReference type="ARBA" id="ARBA00004496"/>
    </source>
</evidence>
<dbReference type="OMA" id="CNITKES"/>
<dbReference type="EMBL" id="BFAA01005961">
    <property type="protein sequence ID" value="GCB69150.1"/>
    <property type="molecule type" value="Genomic_DNA"/>
</dbReference>
<dbReference type="InterPro" id="IPR029495">
    <property type="entry name" value="NACHT-assoc"/>
</dbReference>
<dbReference type="SUPFAM" id="SSF52047">
    <property type="entry name" value="RNI-like"/>
    <property type="match status" value="2"/>
</dbReference>
<dbReference type="Gene3D" id="3.40.50.300">
    <property type="entry name" value="P-loop containing nucleotide triphosphate hydrolases"/>
    <property type="match status" value="1"/>
</dbReference>
<evidence type="ECO:0000256" key="4">
    <source>
        <dbReference type="ARBA" id="ARBA00022737"/>
    </source>
</evidence>
<dbReference type="InterPro" id="IPR041075">
    <property type="entry name" value="NOD1/2_WH"/>
</dbReference>
<keyword evidence="5" id="KW-0547">Nucleotide-binding</keyword>
<keyword evidence="6" id="KW-0067">ATP-binding</keyword>
<dbReference type="PROSITE" id="PS50837">
    <property type="entry name" value="NACHT"/>
    <property type="match status" value="1"/>
</dbReference>
<evidence type="ECO:0000259" key="8">
    <source>
        <dbReference type="PROSITE" id="PS50837"/>
    </source>
</evidence>
<dbReference type="InterPro" id="IPR027417">
    <property type="entry name" value="P-loop_NTPase"/>
</dbReference>
<dbReference type="Pfam" id="PF17779">
    <property type="entry name" value="WHD_NOD2"/>
    <property type="match status" value="1"/>
</dbReference>
<dbReference type="Pfam" id="PF17776">
    <property type="entry name" value="NLRC4_HD2"/>
    <property type="match status" value="1"/>
</dbReference>
<dbReference type="Gene3D" id="3.80.10.10">
    <property type="entry name" value="Ribonuclease Inhibitor"/>
    <property type="match status" value="2"/>
</dbReference>
<dbReference type="PROSITE" id="PS51450">
    <property type="entry name" value="LRR"/>
    <property type="match status" value="1"/>
</dbReference>
<dbReference type="SMART" id="SM00368">
    <property type="entry name" value="LRR_RI"/>
    <property type="match status" value="12"/>
</dbReference>
<dbReference type="InterPro" id="IPR007111">
    <property type="entry name" value="NACHT_NTPase"/>
</dbReference>
<dbReference type="GO" id="GO:0005524">
    <property type="term" value="F:ATP binding"/>
    <property type="evidence" value="ECO:0007669"/>
    <property type="project" value="UniProtKB-KW"/>
</dbReference>
<dbReference type="Pfam" id="PF13516">
    <property type="entry name" value="LRR_6"/>
    <property type="match status" value="4"/>
</dbReference>
<reference evidence="9 10" key="1">
    <citation type="journal article" date="2018" name="Nat. Ecol. Evol.">
        <title>Shark genomes provide insights into elasmobranch evolution and the origin of vertebrates.</title>
        <authorList>
            <person name="Hara Y"/>
            <person name="Yamaguchi K"/>
            <person name="Onimaru K"/>
            <person name="Kadota M"/>
            <person name="Koyanagi M"/>
            <person name="Keeley SD"/>
            <person name="Tatsumi K"/>
            <person name="Tanaka K"/>
            <person name="Motone F"/>
            <person name="Kageyama Y"/>
            <person name="Nozu R"/>
            <person name="Adachi N"/>
            <person name="Nishimura O"/>
            <person name="Nakagawa R"/>
            <person name="Tanegashima C"/>
            <person name="Kiyatake I"/>
            <person name="Matsumoto R"/>
            <person name="Murakumo K"/>
            <person name="Nishida K"/>
            <person name="Terakita A"/>
            <person name="Kuratani S"/>
            <person name="Sato K"/>
            <person name="Hyodo S Kuraku.S."/>
        </authorList>
    </citation>
    <scope>NUCLEOTIDE SEQUENCE [LARGE SCALE GENOMIC DNA]</scope>
</reference>
<comment type="subcellular location">
    <subcellularLocation>
        <location evidence="1">Cytoplasm</location>
    </subcellularLocation>
</comment>
<name>A0A401P7V3_SCYTO</name>
<dbReference type="Proteomes" id="UP000288216">
    <property type="component" value="Unassembled WGS sequence"/>
</dbReference>
<keyword evidence="2" id="KW-0963">Cytoplasm</keyword>
<dbReference type="OrthoDB" id="120976at2759"/>
<evidence type="ECO:0000256" key="7">
    <source>
        <dbReference type="SAM" id="MobiDB-lite"/>
    </source>
</evidence>
<dbReference type="SMART" id="SM01288">
    <property type="entry name" value="FISNA"/>
    <property type="match status" value="1"/>
</dbReference>
<evidence type="ECO:0000256" key="6">
    <source>
        <dbReference type="ARBA" id="ARBA00022840"/>
    </source>
</evidence>
<evidence type="ECO:0000256" key="2">
    <source>
        <dbReference type="ARBA" id="ARBA00022490"/>
    </source>
</evidence>
<dbReference type="InterPro" id="IPR051261">
    <property type="entry name" value="NLR"/>
</dbReference>
<keyword evidence="10" id="KW-1185">Reference proteome</keyword>
<evidence type="ECO:0000256" key="3">
    <source>
        <dbReference type="ARBA" id="ARBA00022614"/>
    </source>
</evidence>
<gene>
    <name evidence="9" type="ORF">scyTo_0012373</name>
</gene>
<organism evidence="9 10">
    <name type="scientific">Scyliorhinus torazame</name>
    <name type="common">Cloudy catshark</name>
    <name type="synonym">Catulus torazame</name>
    <dbReference type="NCBI Taxonomy" id="75743"/>
    <lineage>
        <taxon>Eukaryota</taxon>
        <taxon>Metazoa</taxon>
        <taxon>Chordata</taxon>
        <taxon>Craniata</taxon>
        <taxon>Vertebrata</taxon>
        <taxon>Chondrichthyes</taxon>
        <taxon>Elasmobranchii</taxon>
        <taxon>Galeomorphii</taxon>
        <taxon>Galeoidea</taxon>
        <taxon>Carcharhiniformes</taxon>
        <taxon>Scyliorhinidae</taxon>
        <taxon>Scyliorhinus</taxon>
    </lineage>
</organism>
<sequence>MEHGGHNSSSLADSQRQALLRSQQTVQGGSTAVCPTFQNITGPVTVNLQTTDSRWRETPQGPRDVVDIAGLIDHHKKVLRERVKYLIEYTSRPGEKVLLTEKFTSLWITDGDCSAISQRHEVMDIEAKSRRATCDAPSLDYTEIFSCPQQLHKPPRITLTKGLAGIGKTICVHMFVHDWATSSAALDFDFLFMFPFRELNLLSGSKLSVTQLVQRYYPHIEKAASLLKDPGIKSLFIFDGLDESRLRLDFGKSPEIGDPEHAMRLRVLLVNLIRGNLLPHASVWITSRPGAARQIPAPHIDRMTEIQGFRDEEKEEYFYKNCKGRAEEILASVKRQPSLFTMCYVPAFCWILATVLEHAMKSFSETNLRARGPKTITEVYSNFLIVMIMYHQDKQGHGVSEREKISDLLRAKRPAILSLGRLAFHCLKAQKLAFSQKDLERFGVDPSLLCEGFCKEILLEEEPIFQHKAYVFMHLTMQEYFAALYVFLLHQTGQHPSLLTMGLTKKIRVLFSRPSFSDVCRSACKKAAWSQSGHLDLFLRFLCGLSTGRNLQLLQGLSSEGVSRREDTGRTAVYIQKTLHRDIAPERCLNLLYCLNELNDGGIADRLKESLREGALATGDLQATEYSAIAYVLQTSSCDMQEFDITDFTFTDEVLWRILPVAKLFRTIKLVGKNVTNHLMNFLGALLILSRSQVQELRLEDTEVSVTAMKQLCVALKNPDCKLQKISLSGTYFNRRSWEDLTAVIKKKYTVSTLDLSFTFPEHPAITLLAAALKDRECRLQTLILVNNDLDIPCCAELASGLSKNQSLVELNLSHNQLKDLHVMPLFGALKEPKCKLQTLHLNHNMISSSSCQALVPVLTQNQALLSLSLTNNKLRNAGVQILCSALKSQDCKLQKLSLRHNSLTYDCCEELAFAVKENSGLLELDIGANRITDSGVALLCQVPETKNSKMQCLRVSLNDLSASCCQDLASLLVELRTINELHLNFNVLGDLGVKCLCMAFKARDTGMETLSLKRNYLTDECCEDLVSSLCVKNTLKFLDLSFNGFTDNSLEHFRHLVLHCANLEEIVLQANCFTPQGCKELEKLMDSRLNLQVITECNLSESKKFAFEKDWLW</sequence>
<dbReference type="Pfam" id="PF05729">
    <property type="entry name" value="NACHT"/>
    <property type="match status" value="1"/>
</dbReference>
<evidence type="ECO:0000256" key="5">
    <source>
        <dbReference type="ARBA" id="ARBA00022741"/>
    </source>
</evidence>
<dbReference type="InterPro" id="IPR041267">
    <property type="entry name" value="NLRP_HD2"/>
</dbReference>
<evidence type="ECO:0000313" key="10">
    <source>
        <dbReference type="Proteomes" id="UP000288216"/>
    </source>
</evidence>
<feature type="region of interest" description="Disordered" evidence="7">
    <location>
        <begin position="1"/>
        <end position="24"/>
    </location>
</feature>